<dbReference type="Proteomes" id="UP000603865">
    <property type="component" value="Unassembled WGS sequence"/>
</dbReference>
<evidence type="ECO:0000313" key="1">
    <source>
        <dbReference type="EMBL" id="GGR37565.1"/>
    </source>
</evidence>
<reference evidence="1" key="2">
    <citation type="submission" date="2020-09" db="EMBL/GenBank/DDBJ databases">
        <authorList>
            <person name="Sun Q."/>
            <person name="Ohkuma M."/>
        </authorList>
    </citation>
    <scope>NUCLEOTIDE SEQUENCE</scope>
    <source>
        <strain evidence="1">JCM 31311</strain>
    </source>
</reference>
<name>A0A918FHA4_9DEIO</name>
<protein>
    <submittedName>
        <fullName evidence="1">Uncharacterized protein</fullName>
    </submittedName>
</protein>
<keyword evidence="2" id="KW-1185">Reference proteome</keyword>
<proteinExistence type="predicted"/>
<dbReference type="EMBL" id="BMQL01000080">
    <property type="protein sequence ID" value="GGR37565.1"/>
    <property type="molecule type" value="Genomic_DNA"/>
</dbReference>
<dbReference type="AlphaFoldDB" id="A0A918FHA4"/>
<comment type="caution">
    <text evidence="1">The sequence shown here is derived from an EMBL/GenBank/DDBJ whole genome shotgun (WGS) entry which is preliminary data.</text>
</comment>
<gene>
    <name evidence="1" type="ORF">GCM10008957_53740</name>
</gene>
<dbReference type="RefSeq" id="WP_189093612.1">
    <property type="nucleotide sequence ID" value="NZ_BMQL01000080.1"/>
</dbReference>
<accession>A0A918FHA4</accession>
<sequence>MNAAAVLQFLQQEASGSQHLDVNERLHLFEISWAAMVKASVSGNREESLAWADRGIRVCANEPWCEENALNMRTWAIDEFGHQDEHAVLDATVLVKDFFHGLTWTPEEAVHAARVGWVNRDRDLLMTQRRLKRALIRLERIHEQLPQEDRFRLQAWFAVRNALK</sequence>
<organism evidence="1 2">
    <name type="scientific">Deinococcus ruber</name>
    <dbReference type="NCBI Taxonomy" id="1848197"/>
    <lineage>
        <taxon>Bacteria</taxon>
        <taxon>Thermotogati</taxon>
        <taxon>Deinococcota</taxon>
        <taxon>Deinococci</taxon>
        <taxon>Deinococcales</taxon>
        <taxon>Deinococcaceae</taxon>
        <taxon>Deinococcus</taxon>
    </lineage>
</organism>
<reference evidence="1" key="1">
    <citation type="journal article" date="2014" name="Int. J. Syst. Evol. Microbiol.">
        <title>Complete genome sequence of Corynebacterium casei LMG S-19264T (=DSM 44701T), isolated from a smear-ripened cheese.</title>
        <authorList>
            <consortium name="US DOE Joint Genome Institute (JGI-PGF)"/>
            <person name="Walter F."/>
            <person name="Albersmeier A."/>
            <person name="Kalinowski J."/>
            <person name="Ruckert C."/>
        </authorList>
    </citation>
    <scope>NUCLEOTIDE SEQUENCE</scope>
    <source>
        <strain evidence="1">JCM 31311</strain>
    </source>
</reference>
<evidence type="ECO:0000313" key="2">
    <source>
        <dbReference type="Proteomes" id="UP000603865"/>
    </source>
</evidence>